<dbReference type="SMART" id="SM00930">
    <property type="entry name" value="NIL"/>
    <property type="match status" value="1"/>
</dbReference>
<organism evidence="13 15">
    <name type="scientific">Enterococcus durans</name>
    <dbReference type="NCBI Taxonomy" id="53345"/>
    <lineage>
        <taxon>Bacteria</taxon>
        <taxon>Bacillati</taxon>
        <taxon>Bacillota</taxon>
        <taxon>Bacilli</taxon>
        <taxon>Lactobacillales</taxon>
        <taxon>Enterococcaceae</taxon>
        <taxon>Enterococcus</taxon>
    </lineage>
</organism>
<dbReference type="Proteomes" id="UP000252797">
    <property type="component" value="Unassembled WGS sequence"/>
</dbReference>
<dbReference type="GO" id="GO:0005886">
    <property type="term" value="C:plasma membrane"/>
    <property type="evidence" value="ECO:0007669"/>
    <property type="project" value="UniProtKB-ARBA"/>
</dbReference>
<dbReference type="GO" id="GO:0016887">
    <property type="term" value="F:ATP hydrolysis activity"/>
    <property type="evidence" value="ECO:0007669"/>
    <property type="project" value="InterPro"/>
</dbReference>
<dbReference type="InterPro" id="IPR017871">
    <property type="entry name" value="ABC_transporter-like_CS"/>
</dbReference>
<dbReference type="EMBL" id="PDEB01000004">
    <property type="protein sequence ID" value="PEH44065.1"/>
    <property type="molecule type" value="Genomic_DNA"/>
</dbReference>
<dbReference type="Gene3D" id="3.30.70.260">
    <property type="match status" value="1"/>
</dbReference>
<evidence type="ECO:0000313" key="12">
    <source>
        <dbReference type="EMBL" id="PEH44065.1"/>
    </source>
</evidence>
<dbReference type="InterPro" id="IPR050086">
    <property type="entry name" value="MetN_ABC_transporter-like"/>
</dbReference>
<dbReference type="GO" id="GO:0005524">
    <property type="term" value="F:ATP binding"/>
    <property type="evidence" value="ECO:0007669"/>
    <property type="project" value="UniProtKB-KW"/>
</dbReference>
<comment type="similarity">
    <text evidence="1">Belongs to the ABC transporter superfamily.</text>
</comment>
<keyword evidence="4" id="KW-0547">Nucleotide-binding</keyword>
<dbReference type="PANTHER" id="PTHR43166">
    <property type="entry name" value="AMINO ACID IMPORT ATP-BINDING PROTEIN"/>
    <property type="match status" value="1"/>
</dbReference>
<reference evidence="12 14" key="2">
    <citation type="submission" date="2017-09" db="EMBL/GenBank/DDBJ databases">
        <title>FDA dAtabase for Regulatory Grade micrObial Sequences (FDA-ARGOS): Supporting development and validation of Infectious Disease Dx tests.</title>
        <authorList>
            <person name="Minogue T."/>
            <person name="Wolcott M."/>
            <person name="Wasieloski L."/>
            <person name="Aguilar W."/>
            <person name="Moore D."/>
            <person name="Tallon L.J."/>
            <person name="Sadzewicz L."/>
            <person name="Ott S."/>
            <person name="Zhao X."/>
            <person name="Nagaraj S."/>
            <person name="Vavikolanu K."/>
            <person name="Aluvathingal J."/>
            <person name="Nadendla S."/>
            <person name="Sichtig H."/>
        </authorList>
    </citation>
    <scope>NUCLEOTIDE SEQUENCE [LARGE SCALE GENOMIC DNA]</scope>
    <source>
        <strain evidence="12 14">FDAARGOS_396</strain>
    </source>
</reference>
<name>A0A2A7SL86_9ENTE</name>
<dbReference type="Proteomes" id="UP000220669">
    <property type="component" value="Unassembled WGS sequence"/>
</dbReference>
<evidence type="ECO:0000256" key="8">
    <source>
        <dbReference type="ARBA" id="ARBA00023136"/>
    </source>
</evidence>
<evidence type="ECO:0000313" key="13">
    <source>
        <dbReference type="EMBL" id="RCA11770.1"/>
    </source>
</evidence>
<comment type="caution">
    <text evidence="13">The sequence shown here is derived from an EMBL/GenBank/DDBJ whole genome shotgun (WGS) entry which is preliminary data.</text>
</comment>
<evidence type="ECO:0000313" key="14">
    <source>
        <dbReference type="Proteomes" id="UP000220669"/>
    </source>
</evidence>
<evidence type="ECO:0000256" key="1">
    <source>
        <dbReference type="ARBA" id="ARBA00005417"/>
    </source>
</evidence>
<evidence type="ECO:0000256" key="7">
    <source>
        <dbReference type="ARBA" id="ARBA00022970"/>
    </source>
</evidence>
<keyword evidence="8" id="KW-0472">Membrane</keyword>
<dbReference type="PANTHER" id="PTHR43166:SF30">
    <property type="entry name" value="METHIONINE IMPORT ATP-BINDING PROTEIN METN"/>
    <property type="match status" value="1"/>
</dbReference>
<keyword evidence="2" id="KW-0813">Transport</keyword>
<dbReference type="CDD" id="cd03258">
    <property type="entry name" value="ABC_MetN_methionine_transporter"/>
    <property type="match status" value="1"/>
</dbReference>
<dbReference type="KEGG" id="edu:LIU_04640"/>
<dbReference type="InterPro" id="IPR003593">
    <property type="entry name" value="AAA+_ATPase"/>
</dbReference>
<evidence type="ECO:0000259" key="11">
    <source>
        <dbReference type="PROSITE" id="PS50893"/>
    </source>
</evidence>
<evidence type="ECO:0000256" key="9">
    <source>
        <dbReference type="ARBA" id="ARBA00049360"/>
    </source>
</evidence>
<dbReference type="SUPFAM" id="SSF52540">
    <property type="entry name" value="P-loop containing nucleoside triphosphate hydrolases"/>
    <property type="match status" value="1"/>
</dbReference>
<dbReference type="PROSITE" id="PS50893">
    <property type="entry name" value="ABC_TRANSPORTER_2"/>
    <property type="match status" value="1"/>
</dbReference>
<keyword evidence="7" id="KW-0029">Amino-acid transport</keyword>
<comment type="catalytic activity">
    <reaction evidence="9">
        <text>ATP + H2O = ADP + phosphate + H(+)</text>
        <dbReference type="Rhea" id="RHEA:13065"/>
        <dbReference type="ChEBI" id="CHEBI:15377"/>
        <dbReference type="ChEBI" id="CHEBI:15378"/>
        <dbReference type="ChEBI" id="CHEBI:30616"/>
        <dbReference type="ChEBI" id="CHEBI:43474"/>
        <dbReference type="ChEBI" id="CHEBI:456216"/>
    </reaction>
</comment>
<dbReference type="InterPro" id="IPR027417">
    <property type="entry name" value="P-loop_NTPase"/>
</dbReference>
<dbReference type="InterPro" id="IPR003439">
    <property type="entry name" value="ABC_transporter-like_ATP-bd"/>
</dbReference>
<dbReference type="InterPro" id="IPR045865">
    <property type="entry name" value="ACT-like_dom_sf"/>
</dbReference>
<evidence type="ECO:0000256" key="6">
    <source>
        <dbReference type="ARBA" id="ARBA00022967"/>
    </source>
</evidence>
<keyword evidence="5 13" id="KW-0067">ATP-binding</keyword>
<dbReference type="GO" id="GO:0006865">
    <property type="term" value="P:amino acid transport"/>
    <property type="evidence" value="ECO:0007669"/>
    <property type="project" value="UniProtKB-KW"/>
</dbReference>
<dbReference type="FunFam" id="3.40.50.300:FF:000056">
    <property type="entry name" value="Cell division ATP-binding protein FtsE"/>
    <property type="match status" value="1"/>
</dbReference>
<protein>
    <submittedName>
        <fullName evidence="12">Methionine ABC transporter ATP-binding protein</fullName>
    </submittedName>
    <submittedName>
        <fullName evidence="13">Methionine import ATP-binding protein MetN 1</fullName>
    </submittedName>
</protein>
<sequence>MIELQNISVRFHQKDKVIQAVEDVDLFIEKGDVYGIVGYSGAGKSTLVRVMNLLQKPTEGKVIINQTDLGKLSAKELRKERKSIGMIFQHFNLMENRTIFDNVDFSLKYTGKSKQERRQKVSELLELVGLEEKTSAYPNQLSGGQKQRVAIARALANEPKVLLCDEATSALDPKTTHQILALLKELNRKLGLTIVLITHEMQVVKEVCNKVAVMEDGKIVEKGSSVQIFSHPQEALTKDFIRTATHLDQALETIIGHRAFAEQITNKWLVELSYVGNQTNEPLIAQLYSKYQVTANILYGNVELLQETPLGSLIVTLAGETNQRQKALDYLIRLGVRVNVLQKNEENEQIKIAEGGI</sequence>
<reference evidence="13 15" key="1">
    <citation type="submission" date="2015-06" db="EMBL/GenBank/DDBJ databases">
        <title>The Genome Sequence of Enterococcus durans 4EA1.</title>
        <authorList>
            <consortium name="The Broad Institute Genomics Platform"/>
            <consortium name="The Broad Institute Genome Sequencing Center for Infectious Disease"/>
            <person name="Earl A.M."/>
            <person name="Van Tyne D."/>
            <person name="Lebreton F."/>
            <person name="Saavedra J.T."/>
            <person name="Gilmore M.S."/>
            <person name="Manson Mcguire A."/>
            <person name="Clock S."/>
            <person name="Crupain M."/>
            <person name="Rangan U."/>
            <person name="Young S."/>
            <person name="Abouelleil A."/>
            <person name="Cao P."/>
            <person name="Chapman S.B."/>
            <person name="Griggs A."/>
            <person name="Priest M."/>
            <person name="Shea T."/>
            <person name="Wortman J."/>
            <person name="Nusbaum C."/>
            <person name="Birren B."/>
        </authorList>
    </citation>
    <scope>NUCLEOTIDE SEQUENCE [LARGE SCALE GENOMIC DNA]</scope>
    <source>
        <strain evidence="13 15">4EA1</strain>
    </source>
</reference>
<dbReference type="Pfam" id="PF00005">
    <property type="entry name" value="ABC_tran"/>
    <property type="match status" value="1"/>
</dbReference>
<dbReference type="InterPro" id="IPR041701">
    <property type="entry name" value="MetN_ABC"/>
</dbReference>
<dbReference type="EMBL" id="LEPB01000002">
    <property type="protein sequence ID" value="RCA11770.1"/>
    <property type="molecule type" value="Genomic_DNA"/>
</dbReference>
<keyword evidence="3" id="KW-1003">Cell membrane</keyword>
<dbReference type="RefSeq" id="WP_005877242.1">
    <property type="nucleotide sequence ID" value="NZ_CABGIQ010000010.1"/>
</dbReference>
<evidence type="ECO:0000256" key="3">
    <source>
        <dbReference type="ARBA" id="ARBA00022475"/>
    </source>
</evidence>
<proteinExistence type="inferred from homology"/>
<dbReference type="Gene3D" id="3.40.50.300">
    <property type="entry name" value="P-loop containing nucleotide triphosphate hydrolases"/>
    <property type="match status" value="1"/>
</dbReference>
<dbReference type="SUPFAM" id="SSF55021">
    <property type="entry name" value="ACT-like"/>
    <property type="match status" value="1"/>
</dbReference>
<evidence type="ECO:0000256" key="10">
    <source>
        <dbReference type="ARBA" id="ARBA00055994"/>
    </source>
</evidence>
<evidence type="ECO:0000256" key="2">
    <source>
        <dbReference type="ARBA" id="ARBA00022448"/>
    </source>
</evidence>
<dbReference type="Pfam" id="PF09383">
    <property type="entry name" value="NIL"/>
    <property type="match status" value="1"/>
</dbReference>
<gene>
    <name evidence="12" type="ORF">CRM96_03125</name>
    <name evidence="13" type="ORF">EA71_00684</name>
</gene>
<accession>A0A2A7SL86</accession>
<dbReference type="AlphaFoldDB" id="A0A2A7SL86"/>
<dbReference type="SMART" id="SM00382">
    <property type="entry name" value="AAA"/>
    <property type="match status" value="1"/>
</dbReference>
<dbReference type="STRING" id="53345.LIU_04640"/>
<dbReference type="InterPro" id="IPR018449">
    <property type="entry name" value="NIL_domain"/>
</dbReference>
<dbReference type="PROSITE" id="PS00211">
    <property type="entry name" value="ABC_TRANSPORTER_1"/>
    <property type="match status" value="1"/>
</dbReference>
<evidence type="ECO:0000256" key="4">
    <source>
        <dbReference type="ARBA" id="ARBA00022741"/>
    </source>
</evidence>
<comment type="function">
    <text evidence="10">Part of the ABC transporter FtsEX involved in cellular division. Has ATPase activity. Essential for cell division and viability.</text>
</comment>
<keyword evidence="6" id="KW-1278">Translocase</keyword>
<evidence type="ECO:0000313" key="15">
    <source>
        <dbReference type="Proteomes" id="UP000252797"/>
    </source>
</evidence>
<feature type="domain" description="ABC transporter" evidence="11">
    <location>
        <begin position="2"/>
        <end position="241"/>
    </location>
</feature>
<dbReference type="GeneID" id="56743331"/>
<evidence type="ECO:0000256" key="5">
    <source>
        <dbReference type="ARBA" id="ARBA00022840"/>
    </source>
</evidence>